<dbReference type="AlphaFoldDB" id="A0A316WMK5"/>
<feature type="coiled-coil region" evidence="1">
    <location>
        <begin position="46"/>
        <end position="73"/>
    </location>
</feature>
<feature type="transmembrane region" description="Helical" evidence="2">
    <location>
        <begin position="186"/>
        <end position="204"/>
    </location>
</feature>
<feature type="transmembrane region" description="Helical" evidence="2">
    <location>
        <begin position="92"/>
        <end position="115"/>
    </location>
</feature>
<protein>
    <submittedName>
        <fullName evidence="3">Uncharacterized protein</fullName>
    </submittedName>
</protein>
<comment type="caution">
    <text evidence="3">The sequence shown here is derived from an EMBL/GenBank/DDBJ whole genome shotgun (WGS) entry which is preliminary data.</text>
</comment>
<dbReference type="RefSeq" id="WP_103233826.1">
    <property type="nucleotide sequence ID" value="NZ_PPEG02000003.1"/>
</dbReference>
<name>A0A316WMK5_9FLAO</name>
<proteinExistence type="predicted"/>
<sequence length="223" mass="25780">MKVNRSVLRKLSNKELEAYLQEGNRFVPDAVQMTFEILEERGRVFSEQEKTAVQQLIQNKKEKEQAKLTEEVEVWKDHVTEDPNAVKLHSRIAILVVSVFFGTIPGAILLFLNLIQLKKYPAAILALIYGFLFFTVQKYVLLSHFDPNSVSRLSPEIGIIAVGALGLLVIWVVATPKKLPYRQKSYILPVILCIASAVLMYFYFQEWFSYYPLARTIHLFRQW</sequence>
<evidence type="ECO:0000313" key="4">
    <source>
        <dbReference type="Proteomes" id="UP000236413"/>
    </source>
</evidence>
<dbReference type="EMBL" id="PPEG02000003">
    <property type="protein sequence ID" value="PWN62585.1"/>
    <property type="molecule type" value="Genomic_DNA"/>
</dbReference>
<organism evidence="3 4">
    <name type="scientific">Chryseobacterium viscerum</name>
    <dbReference type="NCBI Taxonomy" id="1037377"/>
    <lineage>
        <taxon>Bacteria</taxon>
        <taxon>Pseudomonadati</taxon>
        <taxon>Bacteroidota</taxon>
        <taxon>Flavobacteriia</taxon>
        <taxon>Flavobacteriales</taxon>
        <taxon>Weeksellaceae</taxon>
        <taxon>Chryseobacterium group</taxon>
        <taxon>Chryseobacterium</taxon>
    </lineage>
</organism>
<feature type="transmembrane region" description="Helical" evidence="2">
    <location>
        <begin position="122"/>
        <end position="141"/>
    </location>
</feature>
<dbReference type="Proteomes" id="UP000236413">
    <property type="component" value="Unassembled WGS sequence"/>
</dbReference>
<keyword evidence="2" id="KW-1133">Transmembrane helix</keyword>
<reference evidence="3 4" key="1">
    <citation type="submission" date="2018-04" db="EMBL/GenBank/DDBJ databases">
        <title>Chryseobacterium oncorhynchi 701B-08T from rainbow trout, and Chryseobacterium viscerum 687B-08T from diseased fish.</title>
        <authorList>
            <person name="Jeong J.-J."/>
            <person name="Lee Y.J."/>
            <person name="Pathiraja D."/>
            <person name="Park B."/>
            <person name="Choi I.-G."/>
            <person name="Kim K.D."/>
        </authorList>
    </citation>
    <scope>NUCLEOTIDE SEQUENCE [LARGE SCALE GENOMIC DNA]</scope>
    <source>
        <strain evidence="3 4">687B-08</strain>
    </source>
</reference>
<accession>A0A316WMK5</accession>
<evidence type="ECO:0000256" key="2">
    <source>
        <dbReference type="SAM" id="Phobius"/>
    </source>
</evidence>
<keyword evidence="2" id="KW-0812">Transmembrane</keyword>
<feature type="transmembrane region" description="Helical" evidence="2">
    <location>
        <begin position="153"/>
        <end position="174"/>
    </location>
</feature>
<keyword evidence="2" id="KW-0472">Membrane</keyword>
<evidence type="ECO:0000313" key="3">
    <source>
        <dbReference type="EMBL" id="PWN62585.1"/>
    </source>
</evidence>
<keyword evidence="1" id="KW-0175">Coiled coil</keyword>
<evidence type="ECO:0000256" key="1">
    <source>
        <dbReference type="SAM" id="Coils"/>
    </source>
</evidence>
<gene>
    <name evidence="3" type="ORF">C1634_007350</name>
</gene>